<evidence type="ECO:0000256" key="1">
    <source>
        <dbReference type="ARBA" id="ARBA00010090"/>
    </source>
</evidence>
<dbReference type="GO" id="GO:0042157">
    <property type="term" value="P:lipoprotein metabolic process"/>
    <property type="evidence" value="ECO:0007669"/>
    <property type="project" value="InterPro"/>
</dbReference>
<feature type="compositionally biased region" description="Basic and acidic residues" evidence="2">
    <location>
        <begin position="98"/>
        <end position="111"/>
    </location>
</feature>
<dbReference type="Gene3D" id="1.20.1170.10">
    <property type="match status" value="1"/>
</dbReference>
<dbReference type="PANTHER" id="PTHR14096:SF59">
    <property type="entry name" value="APOLIPOPROTEIN L, 1 ISOFORM X1"/>
    <property type="match status" value="1"/>
</dbReference>
<dbReference type="EMBL" id="JAHKSW010000011">
    <property type="protein sequence ID" value="KAG7326876.1"/>
    <property type="molecule type" value="Genomic_DNA"/>
</dbReference>
<proteinExistence type="inferred from homology"/>
<dbReference type="InterPro" id="IPR008405">
    <property type="entry name" value="ApoL"/>
</dbReference>
<sequence length="366" mass="40455">MEQRWANQSNSSEYMENNAEDSVGFLAMQCTNQTLREDRAYRRIYTTRRVLMAQQTWIEDSQQPVASQLLYQRNDLIPAERSAQRRQEDNTDFVGSWHSEESRKKYPDTTEDDAKAFTGTAENLKKSLCKYENLLSEQEANLQGHIIELHKVASSIGKLQRELKQTGIGGGVAATVGVLTTVGLVLAPVTSGITAAVAGVGSLVAAAGGLTGILAAVTSKVQNNKEKEKVKKILKEYCTQIAEILRCVNFISTNIECLKTYDPSTLKGVEQKAVKMAHMLGDNVGAIKAVSKSSGLTNGFMMGSDMYFNKEDFKLLKKGKLAKQIHIVANKMQASLDELMKFKKLMQSCNVKPILIQINVSAFPDF</sequence>
<evidence type="ECO:0008006" key="6">
    <source>
        <dbReference type="Google" id="ProtNLM"/>
    </source>
</evidence>
<reference evidence="4 5" key="1">
    <citation type="submission" date="2021-06" db="EMBL/GenBank/DDBJ databases">
        <title>Chromosome-level genome assembly of the red-tail catfish (Hemibagrus wyckioides).</title>
        <authorList>
            <person name="Shao F."/>
        </authorList>
    </citation>
    <scope>NUCLEOTIDE SEQUENCE [LARGE SCALE GENOMIC DNA]</scope>
    <source>
        <strain evidence="4">EC202008001</strain>
        <tissue evidence="4">Blood</tissue>
    </source>
</reference>
<name>A0A9D3NNS9_9TELE</name>
<dbReference type="PANTHER" id="PTHR14096">
    <property type="entry name" value="APOLIPOPROTEIN L"/>
    <property type="match status" value="1"/>
</dbReference>
<gene>
    <name evidence="4" type="ORF">KOW79_010277</name>
</gene>
<organism evidence="4 5">
    <name type="scientific">Hemibagrus wyckioides</name>
    <dbReference type="NCBI Taxonomy" id="337641"/>
    <lineage>
        <taxon>Eukaryota</taxon>
        <taxon>Metazoa</taxon>
        <taxon>Chordata</taxon>
        <taxon>Craniata</taxon>
        <taxon>Vertebrata</taxon>
        <taxon>Euteleostomi</taxon>
        <taxon>Actinopterygii</taxon>
        <taxon>Neopterygii</taxon>
        <taxon>Teleostei</taxon>
        <taxon>Ostariophysi</taxon>
        <taxon>Siluriformes</taxon>
        <taxon>Bagridae</taxon>
        <taxon>Hemibagrus</taxon>
    </lineage>
</organism>
<keyword evidence="3" id="KW-1133">Transmembrane helix</keyword>
<comment type="caution">
    <text evidence="4">The sequence shown here is derived from an EMBL/GenBank/DDBJ whole genome shotgun (WGS) entry which is preliminary data.</text>
</comment>
<feature type="transmembrane region" description="Helical" evidence="3">
    <location>
        <begin position="193"/>
        <end position="217"/>
    </location>
</feature>
<dbReference type="AlphaFoldDB" id="A0A9D3NNS9"/>
<dbReference type="GO" id="GO:0006869">
    <property type="term" value="P:lipid transport"/>
    <property type="evidence" value="ECO:0007669"/>
    <property type="project" value="InterPro"/>
</dbReference>
<accession>A0A9D3NNS9</accession>
<dbReference type="GO" id="GO:0008289">
    <property type="term" value="F:lipid binding"/>
    <property type="evidence" value="ECO:0007669"/>
    <property type="project" value="InterPro"/>
</dbReference>
<evidence type="ECO:0000256" key="3">
    <source>
        <dbReference type="SAM" id="Phobius"/>
    </source>
</evidence>
<comment type="similarity">
    <text evidence="1">Belongs to the apolipoprotein L family.</text>
</comment>
<dbReference type="Pfam" id="PF05461">
    <property type="entry name" value="ApoL"/>
    <property type="match status" value="1"/>
</dbReference>
<evidence type="ECO:0000313" key="5">
    <source>
        <dbReference type="Proteomes" id="UP000824219"/>
    </source>
</evidence>
<evidence type="ECO:0000256" key="2">
    <source>
        <dbReference type="SAM" id="MobiDB-lite"/>
    </source>
</evidence>
<keyword evidence="5" id="KW-1185">Reference proteome</keyword>
<dbReference type="GO" id="GO:0016020">
    <property type="term" value="C:membrane"/>
    <property type="evidence" value="ECO:0007669"/>
    <property type="project" value="TreeGrafter"/>
</dbReference>
<keyword evidence="3" id="KW-0812">Transmembrane</keyword>
<protein>
    <recommendedName>
        <fullName evidence="6">Apolipoprotein L3</fullName>
    </recommendedName>
</protein>
<dbReference type="Proteomes" id="UP000824219">
    <property type="component" value="Linkage Group LG11"/>
</dbReference>
<evidence type="ECO:0000313" key="4">
    <source>
        <dbReference type="EMBL" id="KAG7326876.1"/>
    </source>
</evidence>
<dbReference type="GO" id="GO:0005576">
    <property type="term" value="C:extracellular region"/>
    <property type="evidence" value="ECO:0007669"/>
    <property type="project" value="InterPro"/>
</dbReference>
<feature type="region of interest" description="Disordered" evidence="2">
    <location>
        <begin position="80"/>
        <end position="111"/>
    </location>
</feature>
<feature type="transmembrane region" description="Helical" evidence="3">
    <location>
        <begin position="168"/>
        <end position="187"/>
    </location>
</feature>
<dbReference type="OrthoDB" id="8920155at2759"/>
<keyword evidence="3" id="KW-0472">Membrane</keyword>